<dbReference type="PATRIC" id="fig|1123500.6.peg.1213"/>
<dbReference type="AlphaFoldDB" id="A0A0R2FQK4"/>
<dbReference type="eggNOG" id="COG2145">
    <property type="taxonomic scope" value="Bacteria"/>
</dbReference>
<organism evidence="12 13">
    <name type="scientific">Weissella halotolerans DSM 20190</name>
    <dbReference type="NCBI Taxonomy" id="1123500"/>
    <lineage>
        <taxon>Bacteria</taxon>
        <taxon>Bacillati</taxon>
        <taxon>Bacillota</taxon>
        <taxon>Bacilli</taxon>
        <taxon>Lactobacillales</taxon>
        <taxon>Lactobacillaceae</taxon>
        <taxon>Weissella</taxon>
    </lineage>
</organism>
<evidence type="ECO:0000256" key="7">
    <source>
        <dbReference type="ARBA" id="ARBA00022777"/>
    </source>
</evidence>
<comment type="pathway">
    <text evidence="3 11">Cofactor biosynthesis; thiamine diphosphate biosynthesis; 4-methyl-5-(2-phosphoethyl)-thiazole from 5-(2-hydroxyethyl)-4-methylthiazole: step 1/1.</text>
</comment>
<dbReference type="InterPro" id="IPR029056">
    <property type="entry name" value="Ribokinase-like"/>
</dbReference>
<dbReference type="UniPathway" id="UPA00060">
    <property type="reaction ID" value="UER00139"/>
</dbReference>
<dbReference type="EMBL" id="JQAX01000005">
    <property type="protein sequence ID" value="KRN30787.1"/>
    <property type="molecule type" value="Genomic_DNA"/>
</dbReference>
<dbReference type="InParanoid" id="A0A0R2FQK4"/>
<dbReference type="Pfam" id="PF02110">
    <property type="entry name" value="HK"/>
    <property type="match status" value="1"/>
</dbReference>
<keyword evidence="6 11" id="KW-0547">Nucleotide-binding</keyword>
<dbReference type="FunCoup" id="A0A0R2FQK4">
    <property type="interactions" value="113"/>
</dbReference>
<dbReference type="PIRSF" id="PIRSF000513">
    <property type="entry name" value="Thz_kinase"/>
    <property type="match status" value="1"/>
</dbReference>
<gene>
    <name evidence="11" type="primary">thiM</name>
    <name evidence="12" type="ORF">IV68_GL001214</name>
</gene>
<dbReference type="InterPro" id="IPR000417">
    <property type="entry name" value="Hyethyz_kinase"/>
</dbReference>
<reference evidence="12 13" key="1">
    <citation type="journal article" date="2015" name="Genome Announc.">
        <title>Expanding the biotechnology potential of lactobacilli through comparative genomics of 213 strains and associated genera.</title>
        <authorList>
            <person name="Sun Z."/>
            <person name="Harris H.M."/>
            <person name="McCann A."/>
            <person name="Guo C."/>
            <person name="Argimon S."/>
            <person name="Zhang W."/>
            <person name="Yang X."/>
            <person name="Jeffery I.B."/>
            <person name="Cooney J.C."/>
            <person name="Kagawa T.F."/>
            <person name="Liu W."/>
            <person name="Song Y."/>
            <person name="Salvetti E."/>
            <person name="Wrobel A."/>
            <person name="Rasinkangas P."/>
            <person name="Parkhill J."/>
            <person name="Rea M.C."/>
            <person name="O'Sullivan O."/>
            <person name="Ritari J."/>
            <person name="Douillard F.P."/>
            <person name="Paul Ross R."/>
            <person name="Yang R."/>
            <person name="Briner A.E."/>
            <person name="Felis G.E."/>
            <person name="de Vos W.M."/>
            <person name="Barrangou R."/>
            <person name="Klaenhammer T.R."/>
            <person name="Caufield P.W."/>
            <person name="Cui Y."/>
            <person name="Zhang H."/>
            <person name="O'Toole P.W."/>
        </authorList>
    </citation>
    <scope>NUCLEOTIDE SEQUENCE [LARGE SCALE GENOMIC DNA]</scope>
    <source>
        <strain evidence="12 13">DSM 20190</strain>
    </source>
</reference>
<evidence type="ECO:0000256" key="9">
    <source>
        <dbReference type="ARBA" id="ARBA00022842"/>
    </source>
</evidence>
<keyword evidence="8 11" id="KW-0067">ATP-binding</keyword>
<evidence type="ECO:0000256" key="3">
    <source>
        <dbReference type="ARBA" id="ARBA00004868"/>
    </source>
</evidence>
<keyword evidence="13" id="KW-1185">Reference proteome</keyword>
<keyword evidence="7 11" id="KW-0418">Kinase</keyword>
<evidence type="ECO:0000256" key="10">
    <source>
        <dbReference type="ARBA" id="ARBA00022977"/>
    </source>
</evidence>
<evidence type="ECO:0000256" key="5">
    <source>
        <dbReference type="ARBA" id="ARBA00022723"/>
    </source>
</evidence>
<dbReference type="GO" id="GO:0005524">
    <property type="term" value="F:ATP binding"/>
    <property type="evidence" value="ECO:0007669"/>
    <property type="project" value="UniProtKB-UniRule"/>
</dbReference>
<keyword evidence="5 11" id="KW-0479">Metal-binding</keyword>
<evidence type="ECO:0000256" key="11">
    <source>
        <dbReference type="HAMAP-Rule" id="MF_00228"/>
    </source>
</evidence>
<feature type="binding site" evidence="11">
    <location>
        <position position="152"/>
    </location>
    <ligand>
        <name>ATP</name>
        <dbReference type="ChEBI" id="CHEBI:30616"/>
    </ligand>
</feature>
<dbReference type="GO" id="GO:0004417">
    <property type="term" value="F:hydroxyethylthiazole kinase activity"/>
    <property type="evidence" value="ECO:0007669"/>
    <property type="project" value="UniProtKB-UniRule"/>
</dbReference>
<evidence type="ECO:0000313" key="13">
    <source>
        <dbReference type="Proteomes" id="UP000051296"/>
    </source>
</evidence>
<keyword evidence="9 11" id="KW-0460">Magnesium</keyword>
<name>A0A0R2FQK4_9LACO</name>
<evidence type="ECO:0000256" key="6">
    <source>
        <dbReference type="ARBA" id="ARBA00022741"/>
    </source>
</evidence>
<dbReference type="STRING" id="1123500.GCA_000420365_01341"/>
<dbReference type="HAMAP" id="MF_00228">
    <property type="entry name" value="Thz_kinase"/>
    <property type="match status" value="1"/>
</dbReference>
<sequence length="252" mass="26732">MKQQVPVVLNYSNTVTQQRVADAINYLGASPIMSRERLAVKDFMTLAQSTVFNLGTTRESEVPLFIETGQMANQLAKPVILDPVAVNVPYQGHLAQTIMEKVKVALIRGNAAEIGWFAGAEVSSRGIDALGASSVMVAKQAALKTGAIIVQSGKVDIITDGERVAYVNYDNPLLAVNVGAGDVLSGLLGATLGTDADAFEAAVAATAALGWAGQQASQRYAKAPSFYMDATLDALYTIKDQDLETKEVVWHA</sequence>
<evidence type="ECO:0000256" key="8">
    <source>
        <dbReference type="ARBA" id="ARBA00022840"/>
    </source>
</evidence>
<keyword evidence="4 11" id="KW-0808">Transferase</keyword>
<comment type="catalytic activity">
    <reaction evidence="1 11">
        <text>5-(2-hydroxyethyl)-4-methylthiazole + ATP = 4-methyl-5-(2-phosphooxyethyl)-thiazole + ADP + H(+)</text>
        <dbReference type="Rhea" id="RHEA:24212"/>
        <dbReference type="ChEBI" id="CHEBI:15378"/>
        <dbReference type="ChEBI" id="CHEBI:17957"/>
        <dbReference type="ChEBI" id="CHEBI:30616"/>
        <dbReference type="ChEBI" id="CHEBI:58296"/>
        <dbReference type="ChEBI" id="CHEBI:456216"/>
        <dbReference type="EC" id="2.7.1.50"/>
    </reaction>
</comment>
<comment type="function">
    <text evidence="11">Catalyzes the phosphorylation of the hydroxyl group of 4-methyl-5-beta-hydroxyethylthiazole (THZ).</text>
</comment>
<comment type="caution">
    <text evidence="12">The sequence shown here is derived from an EMBL/GenBank/DDBJ whole genome shotgun (WGS) entry which is preliminary data.</text>
</comment>
<dbReference type="GO" id="GO:0009229">
    <property type="term" value="P:thiamine diphosphate biosynthetic process"/>
    <property type="evidence" value="ECO:0007669"/>
    <property type="project" value="UniProtKB-UniRule"/>
</dbReference>
<evidence type="ECO:0000313" key="12">
    <source>
        <dbReference type="EMBL" id="KRN30787.1"/>
    </source>
</evidence>
<dbReference type="Proteomes" id="UP000051296">
    <property type="component" value="Unassembled WGS sequence"/>
</dbReference>
<dbReference type="GO" id="GO:0000287">
    <property type="term" value="F:magnesium ion binding"/>
    <property type="evidence" value="ECO:0007669"/>
    <property type="project" value="UniProtKB-UniRule"/>
</dbReference>
<keyword evidence="10 11" id="KW-0784">Thiamine biosynthesis</keyword>
<protein>
    <recommendedName>
        <fullName evidence="11">Hydroxyethylthiazole kinase</fullName>
        <ecNumber evidence="11">2.7.1.50</ecNumber>
    </recommendedName>
    <alternativeName>
        <fullName evidence="11">4-methyl-5-beta-hydroxyethylthiazole kinase</fullName>
        <shortName evidence="11">TH kinase</shortName>
        <shortName evidence="11">Thz kinase</shortName>
    </alternativeName>
</protein>
<feature type="binding site" evidence="11">
    <location>
        <position position="108"/>
    </location>
    <ligand>
        <name>ATP</name>
        <dbReference type="ChEBI" id="CHEBI:30616"/>
    </ligand>
</feature>
<dbReference type="NCBIfam" id="NF006830">
    <property type="entry name" value="PRK09355.1"/>
    <property type="match status" value="1"/>
</dbReference>
<proteinExistence type="inferred from homology"/>
<dbReference type="Gene3D" id="3.40.1190.20">
    <property type="match status" value="1"/>
</dbReference>
<dbReference type="CDD" id="cd01170">
    <property type="entry name" value="THZ_kinase"/>
    <property type="match status" value="1"/>
</dbReference>
<evidence type="ECO:0000256" key="1">
    <source>
        <dbReference type="ARBA" id="ARBA00001771"/>
    </source>
</evidence>
<comment type="cofactor">
    <cofactor evidence="2 11">
        <name>Mg(2+)</name>
        <dbReference type="ChEBI" id="CHEBI:18420"/>
    </cofactor>
</comment>
<comment type="similarity">
    <text evidence="11">Belongs to the Thz kinase family.</text>
</comment>
<evidence type="ECO:0000256" key="2">
    <source>
        <dbReference type="ARBA" id="ARBA00001946"/>
    </source>
</evidence>
<dbReference type="EC" id="2.7.1.50" evidence="11"/>
<dbReference type="GO" id="GO:0009228">
    <property type="term" value="P:thiamine biosynthetic process"/>
    <property type="evidence" value="ECO:0007669"/>
    <property type="project" value="UniProtKB-KW"/>
</dbReference>
<accession>A0A0R2FQK4</accession>
<dbReference type="SUPFAM" id="SSF53613">
    <property type="entry name" value="Ribokinase-like"/>
    <property type="match status" value="1"/>
</dbReference>
<dbReference type="PRINTS" id="PR01099">
    <property type="entry name" value="HYETHTZKNASE"/>
</dbReference>
<evidence type="ECO:0000256" key="4">
    <source>
        <dbReference type="ARBA" id="ARBA00022679"/>
    </source>
</evidence>
<feature type="binding site" evidence="11">
    <location>
        <position position="179"/>
    </location>
    <ligand>
        <name>substrate</name>
    </ligand>
</feature>
<feature type="binding site" evidence="11">
    <location>
        <position position="33"/>
    </location>
    <ligand>
        <name>substrate</name>
    </ligand>
</feature>